<sequence length="256" mass="30403">MVKDNGGTPLFVFIPLIVCIISIIFLLDIRRRRNLPIQFNTIHDEPDLVDDELIPDEEEEDLEEDDAGEGSSTAVRVRRVGTKRGEKLRRKEQMRQYREYMEQQRQIRKAQEEIYEEEFRRRKLEESIKRTDEMDKRKREKEKKAKADEKEGLKKQKNEEKDAKKRQARFDKYKEKVKKLVKETKLCQLNDLAKLLGLSKEEVVDILQQLCAQDMEFELCLWSGTDTFLFITRDDYNDFSQSLKGKGKISVEDGYI</sequence>
<proteinExistence type="predicted"/>
<reference evidence="3" key="1">
    <citation type="submission" date="2020-12" db="EMBL/GenBank/DDBJ databases">
        <title>Metabolic potential, ecology and presence of endohyphal bacteria is reflected in genomic diversity of Mucoromycotina.</title>
        <authorList>
            <person name="Muszewska A."/>
            <person name="Okrasinska A."/>
            <person name="Steczkiewicz K."/>
            <person name="Drgas O."/>
            <person name="Orlowska M."/>
            <person name="Perlinska-Lenart U."/>
            <person name="Aleksandrzak-Piekarczyk T."/>
            <person name="Szatraj K."/>
            <person name="Zielenkiewicz U."/>
            <person name="Pilsyk S."/>
            <person name="Malc E."/>
            <person name="Mieczkowski P."/>
            <person name="Kruszewska J.S."/>
            <person name="Biernat P."/>
            <person name="Pawlowska J."/>
        </authorList>
    </citation>
    <scope>NUCLEOTIDE SEQUENCE</scope>
    <source>
        <strain evidence="3">WA0000017839</strain>
    </source>
</reference>
<feature type="region of interest" description="Disordered" evidence="1">
    <location>
        <begin position="132"/>
        <end position="167"/>
    </location>
</feature>
<evidence type="ECO:0000256" key="1">
    <source>
        <dbReference type="SAM" id="MobiDB-lite"/>
    </source>
</evidence>
<dbReference type="SMART" id="SM01128">
    <property type="entry name" value="DDRGK"/>
    <property type="match status" value="1"/>
</dbReference>
<name>A0A8H7QN31_9FUNG</name>
<keyword evidence="2" id="KW-0472">Membrane</keyword>
<dbReference type="Pfam" id="PF09756">
    <property type="entry name" value="DDRGK"/>
    <property type="match status" value="1"/>
</dbReference>
<evidence type="ECO:0008006" key="5">
    <source>
        <dbReference type="Google" id="ProtNLM"/>
    </source>
</evidence>
<dbReference type="InterPro" id="IPR019153">
    <property type="entry name" value="DDRGK_dom-contain"/>
</dbReference>
<dbReference type="EMBL" id="JAEPRD010000191">
    <property type="protein sequence ID" value="KAG2194655.1"/>
    <property type="molecule type" value="Genomic_DNA"/>
</dbReference>
<comment type="caution">
    <text evidence="3">The sequence shown here is derived from an EMBL/GenBank/DDBJ whole genome shotgun (WGS) entry which is preliminary data.</text>
</comment>
<keyword evidence="2" id="KW-1133">Transmembrane helix</keyword>
<organism evidence="3 4">
    <name type="scientific">Mucor saturninus</name>
    <dbReference type="NCBI Taxonomy" id="64648"/>
    <lineage>
        <taxon>Eukaryota</taxon>
        <taxon>Fungi</taxon>
        <taxon>Fungi incertae sedis</taxon>
        <taxon>Mucoromycota</taxon>
        <taxon>Mucoromycotina</taxon>
        <taxon>Mucoromycetes</taxon>
        <taxon>Mucorales</taxon>
        <taxon>Mucorineae</taxon>
        <taxon>Mucoraceae</taxon>
        <taxon>Mucor</taxon>
    </lineage>
</organism>
<keyword evidence="2" id="KW-0812">Transmembrane</keyword>
<dbReference type="AlphaFoldDB" id="A0A8H7QN31"/>
<feature type="transmembrane region" description="Helical" evidence="2">
    <location>
        <begin position="6"/>
        <end position="27"/>
    </location>
</feature>
<dbReference type="Proteomes" id="UP000603453">
    <property type="component" value="Unassembled WGS sequence"/>
</dbReference>
<keyword evidence="4" id="KW-1185">Reference proteome</keyword>
<accession>A0A8H7QN31</accession>
<evidence type="ECO:0000313" key="3">
    <source>
        <dbReference type="EMBL" id="KAG2194655.1"/>
    </source>
</evidence>
<dbReference type="OrthoDB" id="2285710at2759"/>
<evidence type="ECO:0000256" key="2">
    <source>
        <dbReference type="SAM" id="Phobius"/>
    </source>
</evidence>
<gene>
    <name evidence="3" type="ORF">INT47_002339</name>
</gene>
<protein>
    <recommendedName>
        <fullName evidence="5">DDRGK domain-containing protein 1</fullName>
    </recommendedName>
</protein>
<evidence type="ECO:0000313" key="4">
    <source>
        <dbReference type="Proteomes" id="UP000603453"/>
    </source>
</evidence>